<dbReference type="Proteomes" id="UP001143372">
    <property type="component" value="Unassembled WGS sequence"/>
</dbReference>
<keyword evidence="1" id="KW-0812">Transmembrane</keyword>
<feature type="transmembrane region" description="Helical" evidence="1">
    <location>
        <begin position="121"/>
        <end position="141"/>
    </location>
</feature>
<sequence length="161" mass="18271">MHIGLDYWSYAFSNVALLLSCGVAGVVFAFLTASTGRDREPDLTLWYIIPWTVVTWAVVALLPASWIWPRFNDPGFSVNVFQAISESQSFGSYLLRTIALLIVVWGKTTIVWRVRHWRWDALFGLAAIIVLLSILATDYHWRQIEAYCVEKPGQCAVRPPP</sequence>
<evidence type="ECO:0000256" key="1">
    <source>
        <dbReference type="SAM" id="Phobius"/>
    </source>
</evidence>
<feature type="transmembrane region" description="Helical" evidence="1">
    <location>
        <begin position="93"/>
        <end position="114"/>
    </location>
</feature>
<organism evidence="2 3">
    <name type="scientific">Hansschlegelia plantiphila</name>
    <dbReference type="NCBI Taxonomy" id="374655"/>
    <lineage>
        <taxon>Bacteria</taxon>
        <taxon>Pseudomonadati</taxon>
        <taxon>Pseudomonadota</taxon>
        <taxon>Alphaproteobacteria</taxon>
        <taxon>Hyphomicrobiales</taxon>
        <taxon>Methylopilaceae</taxon>
        <taxon>Hansschlegelia</taxon>
    </lineage>
</organism>
<protein>
    <submittedName>
        <fullName evidence="2">Uncharacterized protein</fullName>
    </submittedName>
</protein>
<gene>
    <name evidence="2" type="ORF">GCM10008179_06290</name>
</gene>
<evidence type="ECO:0000313" key="3">
    <source>
        <dbReference type="Proteomes" id="UP001143372"/>
    </source>
</evidence>
<dbReference type="AlphaFoldDB" id="A0A9W6IXK1"/>
<evidence type="ECO:0000313" key="2">
    <source>
        <dbReference type="EMBL" id="GLK66991.1"/>
    </source>
</evidence>
<reference evidence="2" key="1">
    <citation type="journal article" date="2014" name="Int. J. Syst. Evol. Microbiol.">
        <title>Complete genome sequence of Corynebacterium casei LMG S-19264T (=DSM 44701T), isolated from a smear-ripened cheese.</title>
        <authorList>
            <consortium name="US DOE Joint Genome Institute (JGI-PGF)"/>
            <person name="Walter F."/>
            <person name="Albersmeier A."/>
            <person name="Kalinowski J."/>
            <person name="Ruckert C."/>
        </authorList>
    </citation>
    <scope>NUCLEOTIDE SEQUENCE</scope>
    <source>
        <strain evidence="2">VKM B-2347</strain>
    </source>
</reference>
<feature type="transmembrane region" description="Helical" evidence="1">
    <location>
        <begin position="45"/>
        <end position="68"/>
    </location>
</feature>
<keyword evidence="1" id="KW-1133">Transmembrane helix</keyword>
<keyword evidence="3" id="KW-1185">Reference proteome</keyword>
<reference evidence="2" key="2">
    <citation type="submission" date="2023-01" db="EMBL/GenBank/DDBJ databases">
        <authorList>
            <person name="Sun Q."/>
            <person name="Evtushenko L."/>
        </authorList>
    </citation>
    <scope>NUCLEOTIDE SEQUENCE</scope>
    <source>
        <strain evidence="2">VKM B-2347</strain>
    </source>
</reference>
<name>A0A9W6IXK1_9HYPH</name>
<proteinExistence type="predicted"/>
<feature type="transmembrane region" description="Helical" evidence="1">
    <location>
        <begin position="12"/>
        <end position="33"/>
    </location>
</feature>
<dbReference type="EMBL" id="BSFI01000003">
    <property type="protein sequence ID" value="GLK66991.1"/>
    <property type="molecule type" value="Genomic_DNA"/>
</dbReference>
<keyword evidence="1" id="KW-0472">Membrane</keyword>
<comment type="caution">
    <text evidence="2">The sequence shown here is derived from an EMBL/GenBank/DDBJ whole genome shotgun (WGS) entry which is preliminary data.</text>
</comment>
<accession>A0A9W6IXK1</accession>
<dbReference type="RefSeq" id="WP_271167259.1">
    <property type="nucleotide sequence ID" value="NZ_BSFI01000003.1"/>
</dbReference>